<evidence type="ECO:0000313" key="3">
    <source>
        <dbReference type="EMBL" id="MPM35131.1"/>
    </source>
</evidence>
<reference evidence="3" key="1">
    <citation type="submission" date="2019-08" db="EMBL/GenBank/DDBJ databases">
        <authorList>
            <person name="Kucharzyk K."/>
            <person name="Murdoch R.W."/>
            <person name="Higgins S."/>
            <person name="Loffler F."/>
        </authorList>
    </citation>
    <scope>NUCLEOTIDE SEQUENCE</scope>
</reference>
<evidence type="ECO:0000256" key="1">
    <source>
        <dbReference type="ARBA" id="ARBA00006964"/>
    </source>
</evidence>
<gene>
    <name evidence="3" type="ORF">SDC9_81721</name>
</gene>
<accession>A0A644Z556</accession>
<comment type="caution">
    <text evidence="3">The sequence shown here is derived from an EMBL/GenBank/DDBJ whole genome shotgun (WGS) entry which is preliminary data.</text>
</comment>
<dbReference type="SUPFAM" id="SSF102705">
    <property type="entry name" value="NIF3 (NGG1p interacting factor 3)-like"/>
    <property type="match status" value="1"/>
</dbReference>
<dbReference type="AlphaFoldDB" id="A0A644Z556"/>
<dbReference type="EMBL" id="VSSQ01007187">
    <property type="protein sequence ID" value="MPM35131.1"/>
    <property type="molecule type" value="Genomic_DNA"/>
</dbReference>
<dbReference type="PANTHER" id="PTHR13799:SF14">
    <property type="entry name" value="GTP CYCLOHYDROLASE 1 TYPE 2 HOMOLOG"/>
    <property type="match status" value="1"/>
</dbReference>
<keyword evidence="3" id="KW-0378">Hydrolase</keyword>
<protein>
    <submittedName>
        <fullName evidence="3">GTP cyclohydrolase 1 type 2</fullName>
    </submittedName>
</protein>
<dbReference type="InterPro" id="IPR002678">
    <property type="entry name" value="DUF34/NIF3"/>
</dbReference>
<dbReference type="Gene3D" id="3.40.1390.30">
    <property type="entry name" value="NIF3 (NGG1p interacting factor 3)-like"/>
    <property type="match status" value="2"/>
</dbReference>
<dbReference type="GO" id="GO:0046872">
    <property type="term" value="F:metal ion binding"/>
    <property type="evidence" value="ECO:0007669"/>
    <property type="project" value="UniProtKB-KW"/>
</dbReference>
<sequence length="258" mass="28333">MKVKDVIWALQEFAPEKIQESWDNSGFMVGDREAVVNKVLLALDCTEDIVAEAIDMGANLIITHHPLIFKGLKSVGNDTYVERVVKTLIKQDISLYSIHTNVDKVPDGVSGLMADKLSLINREILNADKDPGQGLGIVGDLENPMDVVAFIGMVKDKFGLKWIRSSDPVKEMISRIALCGGSGSSLIGAARASGAQVYISGDISYHNFFCEPGFMVMDIGHYESEIGVLDLIKEIILKKIPNFAVCKSNKNNNPIHYH</sequence>
<dbReference type="FunFam" id="3.40.1390.30:FF:000001">
    <property type="entry name" value="GTP cyclohydrolase 1 type 2"/>
    <property type="match status" value="1"/>
</dbReference>
<keyword evidence="2" id="KW-0479">Metal-binding</keyword>
<dbReference type="PANTHER" id="PTHR13799">
    <property type="entry name" value="NGG1 INTERACTING FACTOR 3"/>
    <property type="match status" value="1"/>
</dbReference>
<name>A0A644Z556_9ZZZZ</name>
<evidence type="ECO:0000256" key="2">
    <source>
        <dbReference type="ARBA" id="ARBA00022723"/>
    </source>
</evidence>
<dbReference type="InterPro" id="IPR036069">
    <property type="entry name" value="DUF34/NIF3_sf"/>
</dbReference>
<proteinExistence type="inferred from homology"/>
<organism evidence="3">
    <name type="scientific">bioreactor metagenome</name>
    <dbReference type="NCBI Taxonomy" id="1076179"/>
    <lineage>
        <taxon>unclassified sequences</taxon>
        <taxon>metagenomes</taxon>
        <taxon>ecological metagenomes</taxon>
    </lineage>
</organism>
<dbReference type="GO" id="GO:0005737">
    <property type="term" value="C:cytoplasm"/>
    <property type="evidence" value="ECO:0007669"/>
    <property type="project" value="TreeGrafter"/>
</dbReference>
<dbReference type="Pfam" id="PF01784">
    <property type="entry name" value="DUF34_NIF3"/>
    <property type="match status" value="1"/>
</dbReference>
<dbReference type="GO" id="GO:0016787">
    <property type="term" value="F:hydrolase activity"/>
    <property type="evidence" value="ECO:0007669"/>
    <property type="project" value="UniProtKB-KW"/>
</dbReference>
<dbReference type="NCBIfam" id="TIGR00486">
    <property type="entry name" value="YbgI_SA1388"/>
    <property type="match status" value="1"/>
</dbReference>
<comment type="similarity">
    <text evidence="1">Belongs to the GTP cyclohydrolase I type 2/NIF3 family.</text>
</comment>